<evidence type="ECO:0000313" key="3">
    <source>
        <dbReference type="EMBL" id="KAJ1217715.1"/>
    </source>
</evidence>
<sequence>MIKSHLICWQAKPIDEVLQNEKYCSDEIELKQKKLKEKAMVMQIKAAQTGVQGAIVPPMPLQQRAVMFQPEVRGRGRGIDMMRGPDLGTVVVQNDMQGMKKMLPCHLCGNVGHWKRECPLMAQDGVVQQGDVSTFQTVKVPKMKGFIPNVQNRGQNFLLCSKCRCHTHNLLHYNQYSSRSPWYLDSKCKYLKPR</sequence>
<gene>
    <name evidence="3" type="ORF">NDU88_005306</name>
</gene>
<accession>A0AAV7WUT8</accession>
<organism evidence="3 4">
    <name type="scientific">Pleurodeles waltl</name>
    <name type="common">Iberian ribbed newt</name>
    <dbReference type="NCBI Taxonomy" id="8319"/>
    <lineage>
        <taxon>Eukaryota</taxon>
        <taxon>Metazoa</taxon>
        <taxon>Chordata</taxon>
        <taxon>Craniata</taxon>
        <taxon>Vertebrata</taxon>
        <taxon>Euteleostomi</taxon>
        <taxon>Amphibia</taxon>
        <taxon>Batrachia</taxon>
        <taxon>Caudata</taxon>
        <taxon>Salamandroidea</taxon>
        <taxon>Salamandridae</taxon>
        <taxon>Pleurodelinae</taxon>
        <taxon>Pleurodeles</taxon>
    </lineage>
</organism>
<dbReference type="Proteomes" id="UP001066276">
    <property type="component" value="Chromosome 1_1"/>
</dbReference>
<comment type="caution">
    <text evidence="3">The sequence shown here is derived from an EMBL/GenBank/DDBJ whole genome shotgun (WGS) entry which is preliminary data.</text>
</comment>
<dbReference type="Pfam" id="PF00098">
    <property type="entry name" value="zf-CCHC"/>
    <property type="match status" value="1"/>
</dbReference>
<reference evidence="3" key="1">
    <citation type="journal article" date="2022" name="bioRxiv">
        <title>Sequencing and chromosome-scale assembly of the giantPleurodeles waltlgenome.</title>
        <authorList>
            <person name="Brown T."/>
            <person name="Elewa A."/>
            <person name="Iarovenko S."/>
            <person name="Subramanian E."/>
            <person name="Araus A.J."/>
            <person name="Petzold A."/>
            <person name="Susuki M."/>
            <person name="Suzuki K.-i.T."/>
            <person name="Hayashi T."/>
            <person name="Toyoda A."/>
            <person name="Oliveira C."/>
            <person name="Osipova E."/>
            <person name="Leigh N.D."/>
            <person name="Simon A."/>
            <person name="Yun M.H."/>
        </authorList>
    </citation>
    <scope>NUCLEOTIDE SEQUENCE</scope>
    <source>
        <strain evidence="3">20211129_DDA</strain>
        <tissue evidence="3">Liver</tissue>
    </source>
</reference>
<evidence type="ECO:0000259" key="2">
    <source>
        <dbReference type="PROSITE" id="PS50158"/>
    </source>
</evidence>
<keyword evidence="1" id="KW-0479">Metal-binding</keyword>
<dbReference type="EMBL" id="JANPWB010000001">
    <property type="protein sequence ID" value="KAJ1217715.1"/>
    <property type="molecule type" value="Genomic_DNA"/>
</dbReference>
<name>A0AAV7WUT8_PLEWA</name>
<dbReference type="SUPFAM" id="SSF57756">
    <property type="entry name" value="Retrovirus zinc finger-like domains"/>
    <property type="match status" value="1"/>
</dbReference>
<evidence type="ECO:0000256" key="1">
    <source>
        <dbReference type="PROSITE-ProRule" id="PRU00047"/>
    </source>
</evidence>
<dbReference type="GO" id="GO:0003676">
    <property type="term" value="F:nucleic acid binding"/>
    <property type="evidence" value="ECO:0007669"/>
    <property type="project" value="InterPro"/>
</dbReference>
<dbReference type="InterPro" id="IPR036875">
    <property type="entry name" value="Znf_CCHC_sf"/>
</dbReference>
<dbReference type="PROSITE" id="PS50158">
    <property type="entry name" value="ZF_CCHC"/>
    <property type="match status" value="1"/>
</dbReference>
<keyword evidence="1" id="KW-0863">Zinc-finger</keyword>
<dbReference type="Gene3D" id="4.10.60.10">
    <property type="entry name" value="Zinc finger, CCHC-type"/>
    <property type="match status" value="1"/>
</dbReference>
<feature type="domain" description="CCHC-type" evidence="2">
    <location>
        <begin position="105"/>
        <end position="119"/>
    </location>
</feature>
<dbReference type="AlphaFoldDB" id="A0AAV7WUT8"/>
<dbReference type="SMART" id="SM00343">
    <property type="entry name" value="ZnF_C2HC"/>
    <property type="match status" value="1"/>
</dbReference>
<dbReference type="InterPro" id="IPR001878">
    <property type="entry name" value="Znf_CCHC"/>
</dbReference>
<keyword evidence="4" id="KW-1185">Reference proteome</keyword>
<protein>
    <recommendedName>
        <fullName evidence="2">CCHC-type domain-containing protein</fullName>
    </recommendedName>
</protein>
<evidence type="ECO:0000313" key="4">
    <source>
        <dbReference type="Proteomes" id="UP001066276"/>
    </source>
</evidence>
<keyword evidence="1" id="KW-0862">Zinc</keyword>
<dbReference type="GO" id="GO:0008270">
    <property type="term" value="F:zinc ion binding"/>
    <property type="evidence" value="ECO:0007669"/>
    <property type="project" value="UniProtKB-KW"/>
</dbReference>
<proteinExistence type="predicted"/>